<dbReference type="KEGG" id="dak:DaAHT2_1393"/>
<gene>
    <name evidence="2" type="ordered locus">DaAHT2_1393</name>
</gene>
<dbReference type="EMBL" id="CP001940">
    <property type="protein sequence ID" value="ADH86088.1"/>
    <property type="molecule type" value="Genomic_DNA"/>
</dbReference>
<sequence>MFNLLRPFLLSARHYLLPGGRPGGKGLGILLFSLAVAVALYLLAIRVITYFQAQSELGIILSLKIFEMAWILLFAMVMFSAMVTSVSTIFLSKDNEIVFAAPLPPARIFTMRYLTTSFYTGWMLFLFMLPLLLAYGQVFGAGHLYWPLLVPTLLATILSATGAGLLFTIILVNLFPARRTKDIVLYLSICFGILIYLMFRLLRPEELVNPDNYGHFIEYLSALSAPAAGYLPPAWSANLLSLYLLDRELDLLLLAVLLLTPVALFFLGEAAMNRWFFRGYSKSCESFGGGRRFAGRLTSYRPQPWRRIFHKEAKTLLRDSTEWAQFFMVGALIIVYLYNFKILPLDRAFIQEEYLANLIAFLNIGLSTFVCASLAARFVFPAVSAEGGAMVLLQSSPLSMRSYLLRKYLFYLPPFTFLALLLILLSNHLLGVTGPMWWIALALVLPLAWALPALALGFGSIYADFKAENRAATLGGWGAWLYLLSAMSLIIATIAASTYPAWRLLRNWLRHGAPAPGDLPLLLAALLLAALFSAAVAGFFFLKGAKALDHLA</sequence>
<keyword evidence="1" id="KW-0472">Membrane</keyword>
<keyword evidence="1" id="KW-0812">Transmembrane</keyword>
<dbReference type="Pfam" id="PF16949">
    <property type="entry name" value="ABC_tran_2"/>
    <property type="match status" value="1"/>
</dbReference>
<reference evidence="3" key="1">
    <citation type="submission" date="2010-02" db="EMBL/GenBank/DDBJ databases">
        <title>Complete sequence of Desulfurivibrio alkaliphilus AHT2.</title>
        <authorList>
            <consortium name="US DOE Joint Genome Institute"/>
            <person name="Pitluck S."/>
            <person name="Chertkov O."/>
            <person name="Detter J.C."/>
            <person name="Han C."/>
            <person name="Tapia R."/>
            <person name="Larimer F."/>
            <person name="Land M."/>
            <person name="Hauser L."/>
            <person name="Kyrpides N."/>
            <person name="Mikhailova N."/>
            <person name="Sorokin D.Y."/>
            <person name="Muyzer G."/>
            <person name="Woyke T."/>
        </authorList>
    </citation>
    <scope>NUCLEOTIDE SEQUENCE [LARGE SCALE GENOMIC DNA]</scope>
    <source>
        <strain evidence="3">DSM 19089 / UNIQEM U267 / AHT2</strain>
    </source>
</reference>
<name>D6Z3G3_DESAT</name>
<feature type="transmembrane region" description="Helical" evidence="1">
    <location>
        <begin position="323"/>
        <end position="342"/>
    </location>
</feature>
<accession>D6Z3G3</accession>
<proteinExistence type="predicted"/>
<keyword evidence="1" id="KW-1133">Transmembrane helix</keyword>
<evidence type="ECO:0000313" key="3">
    <source>
        <dbReference type="Proteomes" id="UP000001508"/>
    </source>
</evidence>
<feature type="transmembrane region" description="Helical" evidence="1">
    <location>
        <begin position="354"/>
        <end position="380"/>
    </location>
</feature>
<feature type="transmembrane region" description="Helical" evidence="1">
    <location>
        <begin position="479"/>
        <end position="499"/>
    </location>
</feature>
<dbReference type="RefSeq" id="WP_013163616.1">
    <property type="nucleotide sequence ID" value="NC_014216.1"/>
</dbReference>
<feature type="transmembrane region" description="Helical" evidence="1">
    <location>
        <begin position="251"/>
        <end position="272"/>
    </location>
</feature>
<dbReference type="AlphaFoldDB" id="D6Z3G3"/>
<feature type="transmembrane region" description="Helical" evidence="1">
    <location>
        <begin position="436"/>
        <end position="458"/>
    </location>
</feature>
<feature type="transmembrane region" description="Helical" evidence="1">
    <location>
        <begin position="519"/>
        <end position="542"/>
    </location>
</feature>
<dbReference type="eggNOG" id="ENOG502ZAFE">
    <property type="taxonomic scope" value="Bacteria"/>
</dbReference>
<dbReference type="HOGENOM" id="CLU_030091_0_0_7"/>
<feature type="transmembrane region" description="Helical" evidence="1">
    <location>
        <begin position="27"/>
        <end position="48"/>
    </location>
</feature>
<dbReference type="InterPro" id="IPR031599">
    <property type="entry name" value="ABC_tran_2"/>
</dbReference>
<feature type="transmembrane region" description="Helical" evidence="1">
    <location>
        <begin position="148"/>
        <end position="171"/>
    </location>
</feature>
<feature type="transmembrane region" description="Helical" evidence="1">
    <location>
        <begin position="408"/>
        <end position="430"/>
    </location>
</feature>
<dbReference type="Proteomes" id="UP000001508">
    <property type="component" value="Chromosome"/>
</dbReference>
<feature type="transmembrane region" description="Helical" evidence="1">
    <location>
        <begin position="113"/>
        <end position="136"/>
    </location>
</feature>
<protein>
    <submittedName>
        <fullName evidence="2">Uncharacterized protein</fullName>
    </submittedName>
</protein>
<dbReference type="OrthoDB" id="56319at2"/>
<dbReference type="InParanoid" id="D6Z3G3"/>
<evidence type="ECO:0000313" key="2">
    <source>
        <dbReference type="EMBL" id="ADH86088.1"/>
    </source>
</evidence>
<feature type="transmembrane region" description="Helical" evidence="1">
    <location>
        <begin position="68"/>
        <end position="92"/>
    </location>
</feature>
<keyword evidence="3" id="KW-1185">Reference proteome</keyword>
<feature type="transmembrane region" description="Helical" evidence="1">
    <location>
        <begin position="183"/>
        <end position="202"/>
    </location>
</feature>
<dbReference type="STRING" id="589865.DaAHT2_1393"/>
<organism evidence="2 3">
    <name type="scientific">Desulfurivibrio alkaliphilus (strain DSM 19089 / UNIQEM U267 / AHT2)</name>
    <dbReference type="NCBI Taxonomy" id="589865"/>
    <lineage>
        <taxon>Bacteria</taxon>
        <taxon>Pseudomonadati</taxon>
        <taxon>Thermodesulfobacteriota</taxon>
        <taxon>Desulfobulbia</taxon>
        <taxon>Desulfobulbales</taxon>
        <taxon>Desulfobulbaceae</taxon>
        <taxon>Desulfurivibrio</taxon>
    </lineage>
</organism>
<evidence type="ECO:0000256" key="1">
    <source>
        <dbReference type="SAM" id="Phobius"/>
    </source>
</evidence>